<dbReference type="Pfam" id="PF02342">
    <property type="entry name" value="TerD"/>
    <property type="match status" value="1"/>
</dbReference>
<proteinExistence type="predicted"/>
<dbReference type="Gene3D" id="2.60.60.30">
    <property type="entry name" value="sav2460 like domains"/>
    <property type="match status" value="1"/>
</dbReference>
<evidence type="ECO:0000313" key="3">
    <source>
        <dbReference type="Proteomes" id="UP001384579"/>
    </source>
</evidence>
<dbReference type="Proteomes" id="UP001384579">
    <property type="component" value="Unassembled WGS sequence"/>
</dbReference>
<evidence type="ECO:0000313" key="2">
    <source>
        <dbReference type="EMBL" id="MEK0186048.1"/>
    </source>
</evidence>
<dbReference type="RefSeq" id="WP_340525133.1">
    <property type="nucleotide sequence ID" value="NZ_JBBLXS010000175.1"/>
</dbReference>
<sequence>MSVQLIKGGRFNLSQEVPNLKRLVIALGWQVNLSNTNCDIDASAFMLGADGRIPHEDYLVFYNNPKSLDSAVKQSGTDKSSPRKGYINTLYSVDLSLIDATIEEIVLIVTIHDAESVGLNFSKIQNAFISLYDRDRQTELTRYELKENFTLETALEFGRLYKKNGDWRFQAVGQGYKSGLRSFVEKYYVEK</sequence>
<dbReference type="PANTHER" id="PTHR32097:SF17">
    <property type="entry name" value="CAMP-BINDING PROTEIN 1-RELATED"/>
    <property type="match status" value="1"/>
</dbReference>
<evidence type="ECO:0000259" key="1">
    <source>
        <dbReference type="Pfam" id="PF02342"/>
    </source>
</evidence>
<accession>A0ABU8YNQ8</accession>
<name>A0ABU8YNQ8_9CYAN</name>
<dbReference type="CDD" id="cd06974">
    <property type="entry name" value="TerD_like"/>
    <property type="match status" value="1"/>
</dbReference>
<keyword evidence="3" id="KW-1185">Reference proteome</keyword>
<dbReference type="InterPro" id="IPR003325">
    <property type="entry name" value="TerD"/>
</dbReference>
<organism evidence="2 3">
    <name type="scientific">Microcoleus anatoxicus PTRS2</name>
    <dbReference type="NCBI Taxonomy" id="2705321"/>
    <lineage>
        <taxon>Bacteria</taxon>
        <taxon>Bacillati</taxon>
        <taxon>Cyanobacteriota</taxon>
        <taxon>Cyanophyceae</taxon>
        <taxon>Oscillatoriophycideae</taxon>
        <taxon>Oscillatoriales</taxon>
        <taxon>Microcoleaceae</taxon>
        <taxon>Microcoleus</taxon>
        <taxon>Microcoleus anatoxicus</taxon>
    </lineage>
</organism>
<dbReference type="EMBL" id="JBBLXS010000175">
    <property type="protein sequence ID" value="MEK0186048.1"/>
    <property type="molecule type" value="Genomic_DNA"/>
</dbReference>
<comment type="caution">
    <text evidence="2">The sequence shown here is derived from an EMBL/GenBank/DDBJ whole genome shotgun (WGS) entry which is preliminary data.</text>
</comment>
<gene>
    <name evidence="2" type="ORF">WMG39_14500</name>
</gene>
<protein>
    <submittedName>
        <fullName evidence="2">TerD family protein</fullName>
    </submittedName>
</protein>
<dbReference type="PANTHER" id="PTHR32097">
    <property type="entry name" value="CAMP-BINDING PROTEIN 1-RELATED"/>
    <property type="match status" value="1"/>
</dbReference>
<feature type="domain" description="TerD" evidence="1">
    <location>
        <begin position="1"/>
        <end position="187"/>
    </location>
</feature>
<dbReference type="InterPro" id="IPR051324">
    <property type="entry name" value="Stress/Tellurium_Resist"/>
</dbReference>
<reference evidence="2 3" key="1">
    <citation type="journal article" date="2020" name="Harmful Algae">
        <title>Molecular and morphological characterization of a novel dihydroanatoxin-a producing Microcoleus species (cyanobacteria) from the Russian River, California, USA.</title>
        <authorList>
            <person name="Conklin K.Y."/>
            <person name="Stancheva R."/>
            <person name="Otten T.G."/>
            <person name="Fadness R."/>
            <person name="Boyer G.L."/>
            <person name="Read B."/>
            <person name="Zhang X."/>
            <person name="Sheath R.G."/>
        </authorList>
    </citation>
    <scope>NUCLEOTIDE SEQUENCE [LARGE SCALE GENOMIC DNA]</scope>
    <source>
        <strain evidence="2 3">PTRS2</strain>
    </source>
</reference>